<dbReference type="Proteomes" id="UP000181942">
    <property type="component" value="Unassembled WGS sequence"/>
</dbReference>
<dbReference type="EMBL" id="FONR01000001">
    <property type="protein sequence ID" value="SFE24220.1"/>
    <property type="molecule type" value="Genomic_DNA"/>
</dbReference>
<gene>
    <name evidence="1" type="ORF">SAMN02787118_10172</name>
</gene>
<evidence type="ECO:0000313" key="1">
    <source>
        <dbReference type="EMBL" id="SFE24220.1"/>
    </source>
</evidence>
<proteinExistence type="predicted"/>
<sequence length="82" mass="9014">MTARRPCPPAPGPLEEYAAPFDDLFFSLAQRRGFREHLTGLLAPRERNKTITCLAGAEPVAGAGMPGVQRLQFFLSESPWEA</sequence>
<protein>
    <submittedName>
        <fullName evidence="1">Uncharacterized protein</fullName>
    </submittedName>
</protein>
<evidence type="ECO:0000313" key="2">
    <source>
        <dbReference type="Proteomes" id="UP000181942"/>
    </source>
</evidence>
<accession>A0A1I1Z1Q0</accession>
<name>A0A1I1Z1Q0_9ACTN</name>
<organism evidence="1 2">
    <name type="scientific">Streptomyces mirabilis</name>
    <dbReference type="NCBI Taxonomy" id="68239"/>
    <lineage>
        <taxon>Bacteria</taxon>
        <taxon>Bacillati</taxon>
        <taxon>Actinomycetota</taxon>
        <taxon>Actinomycetes</taxon>
        <taxon>Kitasatosporales</taxon>
        <taxon>Streptomycetaceae</taxon>
        <taxon>Streptomyces</taxon>
    </lineage>
</organism>
<dbReference type="AlphaFoldDB" id="A0A1I1Z1Q0"/>
<reference evidence="1 2" key="1">
    <citation type="submission" date="2016-10" db="EMBL/GenBank/DDBJ databases">
        <authorList>
            <person name="de Groot N.N."/>
        </authorList>
    </citation>
    <scope>NUCLEOTIDE SEQUENCE [LARGE SCALE GENOMIC DNA]</scope>
    <source>
        <strain evidence="1 2">OK461</strain>
    </source>
</reference>